<evidence type="ECO:0000313" key="5">
    <source>
        <dbReference type="Proteomes" id="UP000002586"/>
    </source>
</evidence>
<accession>A0L890</accession>
<evidence type="ECO:0000256" key="2">
    <source>
        <dbReference type="ARBA" id="ARBA00023172"/>
    </source>
</evidence>
<evidence type="ECO:0000256" key="1">
    <source>
        <dbReference type="ARBA" id="ARBA00023125"/>
    </source>
</evidence>
<dbReference type="OrthoDB" id="5513193at2"/>
<sequence length="330" mass="36520">MHKMENPFGDGHCLIANDLNKIDQLLRQDGVAACPADRTHKARSSDAKRFVQWCQQQGVKALPASPETVTGYIEAMIQDKALATVRRYVSSISTLHSAVEMCNPAHSPEVRESLRKAADQCERPSKGTRPITREMVQRMVQATLGSTRDLRDVALLMVAYDTMLRRTEMVALDVANFHFGRDGFATVTCHSEDDLALPTTRCIAPDTVRAVEAWMRASNTSTGPMFRSIDRAGVIGDRLSDRGLVRAFKRLARQAGLDPEGISGLSCRVGAAGDMMKEGFRLKEVMQAGGWRSPVMVSRYHQQKRALADNEDLAESPLTRVMLHKPGKRA</sequence>
<reference evidence="5" key="1">
    <citation type="journal article" date="2009" name="Appl. Environ. Microbiol.">
        <title>Complete genome sequence of the chemolithoautotrophic marine magnetotactic coccus strain MC-1.</title>
        <authorList>
            <person name="Schubbe S."/>
            <person name="Williams T.J."/>
            <person name="Xie G."/>
            <person name="Kiss H.E."/>
            <person name="Brettin T.S."/>
            <person name="Martinez D."/>
            <person name="Ross C.A."/>
            <person name="Schuler D."/>
            <person name="Cox B.L."/>
            <person name="Nealson K.H."/>
            <person name="Bazylinski D.A."/>
        </authorList>
    </citation>
    <scope>NUCLEOTIDE SEQUENCE [LARGE SCALE GENOMIC DNA]</scope>
    <source>
        <strain evidence="5">ATCC BAA-1437 / JCM 17883 / MC-1</strain>
    </source>
</reference>
<feature type="domain" description="Tyr recombinase" evidence="3">
    <location>
        <begin position="126"/>
        <end position="315"/>
    </location>
</feature>
<reference evidence="4 5" key="2">
    <citation type="journal article" date="2012" name="Int. J. Syst. Evol. Microbiol.">
        <title>Magnetococcus marinus gen. nov., sp. nov., a marine, magnetotactic bacterium that represents a novel lineage (Magnetococcaceae fam. nov.; Magnetococcales ord. nov.) at the base of the Alphaproteobacteria.</title>
        <authorList>
            <person name="Bazylinski D.A."/>
            <person name="Williams T.J."/>
            <person name="Lefevre C.T."/>
            <person name="Berg R.J."/>
            <person name="Zhang C.L."/>
            <person name="Bowser S.S."/>
            <person name="Dean A.J."/>
            <person name="Beveridge T.J."/>
        </authorList>
    </citation>
    <scope>NUCLEOTIDE SEQUENCE [LARGE SCALE GENOMIC DNA]</scope>
    <source>
        <strain evidence="5">ATCC BAA-1437 / JCM 17883 / MC-1</strain>
    </source>
</reference>
<keyword evidence="2" id="KW-0233">DNA recombination</keyword>
<dbReference type="eggNOG" id="COG4974">
    <property type="taxonomic scope" value="Bacteria"/>
</dbReference>
<dbReference type="PROSITE" id="PS51898">
    <property type="entry name" value="TYR_RECOMBINASE"/>
    <property type="match status" value="1"/>
</dbReference>
<gene>
    <name evidence="4" type="ordered locus">Mmc1_1674</name>
</gene>
<dbReference type="InterPro" id="IPR011010">
    <property type="entry name" value="DNA_brk_join_enz"/>
</dbReference>
<dbReference type="SUPFAM" id="SSF47823">
    <property type="entry name" value="lambda integrase-like, N-terminal domain"/>
    <property type="match status" value="1"/>
</dbReference>
<proteinExistence type="predicted"/>
<evidence type="ECO:0000313" key="4">
    <source>
        <dbReference type="EMBL" id="ABK44183.1"/>
    </source>
</evidence>
<organism evidence="4 5">
    <name type="scientific">Magnetococcus marinus (strain ATCC BAA-1437 / JCM 17883 / MC-1)</name>
    <dbReference type="NCBI Taxonomy" id="156889"/>
    <lineage>
        <taxon>Bacteria</taxon>
        <taxon>Pseudomonadati</taxon>
        <taxon>Pseudomonadota</taxon>
        <taxon>Magnetococcia</taxon>
        <taxon>Magnetococcales</taxon>
        <taxon>Magnetococcaceae</taxon>
        <taxon>Magnetococcus</taxon>
    </lineage>
</organism>
<dbReference type="EMBL" id="CP000471">
    <property type="protein sequence ID" value="ABK44183.1"/>
    <property type="molecule type" value="Genomic_DNA"/>
</dbReference>
<dbReference type="KEGG" id="mgm:Mmc1_1674"/>
<dbReference type="InterPro" id="IPR052925">
    <property type="entry name" value="Phage_Integrase-like_Recomb"/>
</dbReference>
<dbReference type="Gene3D" id="1.10.443.10">
    <property type="entry name" value="Intergrase catalytic core"/>
    <property type="match status" value="1"/>
</dbReference>
<dbReference type="GO" id="GO:0003677">
    <property type="term" value="F:DNA binding"/>
    <property type="evidence" value="ECO:0007669"/>
    <property type="project" value="UniProtKB-KW"/>
</dbReference>
<dbReference type="InterPro" id="IPR010998">
    <property type="entry name" value="Integrase_recombinase_N"/>
</dbReference>
<evidence type="ECO:0000259" key="3">
    <source>
        <dbReference type="PROSITE" id="PS51898"/>
    </source>
</evidence>
<dbReference type="Proteomes" id="UP000002586">
    <property type="component" value="Chromosome"/>
</dbReference>
<keyword evidence="5" id="KW-1185">Reference proteome</keyword>
<dbReference type="STRING" id="156889.Mmc1_1674"/>
<dbReference type="AlphaFoldDB" id="A0L890"/>
<dbReference type="InterPro" id="IPR013762">
    <property type="entry name" value="Integrase-like_cat_sf"/>
</dbReference>
<dbReference type="PANTHER" id="PTHR34605:SF4">
    <property type="entry name" value="DNA ADENINE METHYLTRANSFERASE"/>
    <property type="match status" value="1"/>
</dbReference>
<keyword evidence="1" id="KW-0238">DNA-binding</keyword>
<dbReference type="InterPro" id="IPR002104">
    <property type="entry name" value="Integrase_catalytic"/>
</dbReference>
<protein>
    <submittedName>
        <fullName evidence="4">Phage integrase family protein</fullName>
    </submittedName>
</protein>
<dbReference type="PANTHER" id="PTHR34605">
    <property type="entry name" value="PHAGE_INTEGRASE DOMAIN-CONTAINING PROTEIN"/>
    <property type="match status" value="1"/>
</dbReference>
<dbReference type="GO" id="GO:0006310">
    <property type="term" value="P:DNA recombination"/>
    <property type="evidence" value="ECO:0007669"/>
    <property type="project" value="UniProtKB-KW"/>
</dbReference>
<dbReference type="HOGENOM" id="CLU_047407_4_1_5"/>
<dbReference type="Pfam" id="PF00589">
    <property type="entry name" value="Phage_integrase"/>
    <property type="match status" value="1"/>
</dbReference>
<name>A0L890_MAGMM</name>
<dbReference type="GO" id="GO:0015074">
    <property type="term" value="P:DNA integration"/>
    <property type="evidence" value="ECO:0007669"/>
    <property type="project" value="InterPro"/>
</dbReference>
<dbReference type="Gene3D" id="1.10.150.130">
    <property type="match status" value="1"/>
</dbReference>
<dbReference type="RefSeq" id="WP_011713331.1">
    <property type="nucleotide sequence ID" value="NC_008576.1"/>
</dbReference>
<dbReference type="SUPFAM" id="SSF56349">
    <property type="entry name" value="DNA breaking-rejoining enzymes"/>
    <property type="match status" value="1"/>
</dbReference>